<name>A0ABQ9Y5Z7_9EUKA</name>
<dbReference type="GO" id="GO:0004563">
    <property type="term" value="F:beta-N-acetylhexosaminidase activity"/>
    <property type="evidence" value="ECO:0007669"/>
    <property type="project" value="UniProtKB-EC"/>
</dbReference>
<feature type="compositionally biased region" description="Polar residues" evidence="5">
    <location>
        <begin position="342"/>
        <end position="354"/>
    </location>
</feature>
<evidence type="ECO:0000256" key="1">
    <source>
        <dbReference type="ARBA" id="ARBA00001231"/>
    </source>
</evidence>
<keyword evidence="6" id="KW-0472">Membrane</keyword>
<organism evidence="8 9">
    <name type="scientific">Blattamonas nauphoetae</name>
    <dbReference type="NCBI Taxonomy" id="2049346"/>
    <lineage>
        <taxon>Eukaryota</taxon>
        <taxon>Metamonada</taxon>
        <taxon>Preaxostyla</taxon>
        <taxon>Oxymonadida</taxon>
        <taxon>Blattamonas</taxon>
    </lineage>
</organism>
<sequence length="628" mass="69148">MVDTCRHFFPISSLKRIIDGMALTKINRFHMHLSDDQGFRIQSFKYPTLNSISSFRDNGKYGGYYTQAELKAFVQYASTRGITVIPEIDLPAHSHAILSAFPQYVCTNLEDAAQHPPVGDVQTFWKNSNHTFCSRDESRAFIKSILDEVIPLFNGPFFHTGGDEMPLEYWAKCQDCWSKVSDVGLNNLEHHQAWFHGDIGKHLKTKGKRQILWQDANGKAGDQNFELQRFADSTVLTMQWVDPMLGLSNASTGLDTIMTPWDFLYLSTPDDDEGLRWERIYTFDPLTGTCTDDGEGYQGDKKCTPTGSSNSDLHQMQQTRHSRTERSPKSSDPFITHPLPSPHNTSPHSHTIQSTPNLDEAKIAKHVVGVQATVWTEHCEDSDNLEVLLFPRLAAVSEIGWLPTAKKDKTSFKTRMLTHLSPHYTALGLHLSGPAGGFHWKDDYSCEHTNTFVPTPDPPATQVTKIEWEMNEDGSSVTLVLVGLNIPTNGEILVVLDESVPLPFKGSSGTRSAPLTVPIGTAGLASNKTYTPTFVFAQSAPLPYSSFSININSTSSDPPGPSGPDDPTDPIDPKKPAGFGKMWAWLGPVIGVITVLAVVGVVVAVVLIRKKKHSAGSNSAEMAPDGGD</sequence>
<feature type="region of interest" description="Disordered" evidence="5">
    <location>
        <begin position="291"/>
        <end position="354"/>
    </location>
</feature>
<evidence type="ECO:0000313" key="9">
    <source>
        <dbReference type="Proteomes" id="UP001281761"/>
    </source>
</evidence>
<dbReference type="PANTHER" id="PTHR22600">
    <property type="entry name" value="BETA-HEXOSAMINIDASE"/>
    <property type="match status" value="1"/>
</dbReference>
<dbReference type="InterPro" id="IPR025705">
    <property type="entry name" value="Beta_hexosaminidase_sua/sub"/>
</dbReference>
<evidence type="ECO:0000259" key="7">
    <source>
        <dbReference type="Pfam" id="PF00728"/>
    </source>
</evidence>
<comment type="caution">
    <text evidence="8">The sequence shown here is derived from an EMBL/GenBank/DDBJ whole genome shotgun (WGS) entry which is preliminary data.</text>
</comment>
<dbReference type="EC" id="3.2.1.52" evidence="3"/>
<dbReference type="PANTHER" id="PTHR22600:SF57">
    <property type="entry name" value="BETA-N-ACETYLHEXOSAMINIDASE"/>
    <property type="match status" value="1"/>
</dbReference>
<dbReference type="Pfam" id="PF00728">
    <property type="entry name" value="Glyco_hydro_20"/>
    <property type="match status" value="1"/>
</dbReference>
<dbReference type="InterPro" id="IPR015883">
    <property type="entry name" value="Glyco_hydro_20_cat"/>
</dbReference>
<evidence type="ECO:0000313" key="8">
    <source>
        <dbReference type="EMBL" id="KAK2959155.1"/>
    </source>
</evidence>
<keyword evidence="8" id="KW-0326">Glycosidase</keyword>
<evidence type="ECO:0000256" key="5">
    <source>
        <dbReference type="SAM" id="MobiDB-lite"/>
    </source>
</evidence>
<evidence type="ECO:0000256" key="3">
    <source>
        <dbReference type="ARBA" id="ARBA00012663"/>
    </source>
</evidence>
<feature type="transmembrane region" description="Helical" evidence="6">
    <location>
        <begin position="582"/>
        <end position="608"/>
    </location>
</feature>
<dbReference type="SUPFAM" id="SSF51445">
    <property type="entry name" value="(Trans)glycosidases"/>
    <property type="match status" value="1"/>
</dbReference>
<comment type="catalytic activity">
    <reaction evidence="1">
        <text>Hydrolysis of terminal non-reducing N-acetyl-D-hexosamine residues in N-acetyl-beta-D-hexosaminides.</text>
        <dbReference type="EC" id="3.2.1.52"/>
    </reaction>
</comment>
<evidence type="ECO:0000256" key="4">
    <source>
        <dbReference type="ARBA" id="ARBA00022801"/>
    </source>
</evidence>
<gene>
    <name evidence="8" type="ORF">BLNAU_5950</name>
</gene>
<feature type="domain" description="Glycoside hydrolase family 20 catalytic" evidence="7">
    <location>
        <begin position="1"/>
        <end position="402"/>
    </location>
</feature>
<feature type="region of interest" description="Disordered" evidence="5">
    <location>
        <begin position="550"/>
        <end position="574"/>
    </location>
</feature>
<evidence type="ECO:0000256" key="6">
    <source>
        <dbReference type="SAM" id="Phobius"/>
    </source>
</evidence>
<dbReference type="InterPro" id="IPR017853">
    <property type="entry name" value="GH"/>
</dbReference>
<evidence type="ECO:0000256" key="2">
    <source>
        <dbReference type="ARBA" id="ARBA00006285"/>
    </source>
</evidence>
<dbReference type="PRINTS" id="PR00738">
    <property type="entry name" value="GLHYDRLASE20"/>
</dbReference>
<keyword evidence="6" id="KW-0812">Transmembrane</keyword>
<proteinExistence type="inferred from homology"/>
<protein>
    <recommendedName>
        <fullName evidence="3">beta-N-acetylhexosaminidase</fullName>
        <ecNumber evidence="3">3.2.1.52</ecNumber>
    </recommendedName>
</protein>
<keyword evidence="6" id="KW-1133">Transmembrane helix</keyword>
<dbReference type="Gene3D" id="3.20.20.80">
    <property type="entry name" value="Glycosidases"/>
    <property type="match status" value="1"/>
</dbReference>
<accession>A0ABQ9Y5Z7</accession>
<dbReference type="EMBL" id="JARBJD010000032">
    <property type="protein sequence ID" value="KAK2959155.1"/>
    <property type="molecule type" value="Genomic_DNA"/>
</dbReference>
<keyword evidence="4 8" id="KW-0378">Hydrolase</keyword>
<reference evidence="8 9" key="1">
    <citation type="journal article" date="2022" name="bioRxiv">
        <title>Genomics of Preaxostyla Flagellates Illuminates Evolutionary Transitions and the Path Towards Mitochondrial Loss.</title>
        <authorList>
            <person name="Novak L.V.F."/>
            <person name="Treitli S.C."/>
            <person name="Pyrih J."/>
            <person name="Halakuc P."/>
            <person name="Pipaliya S.V."/>
            <person name="Vacek V."/>
            <person name="Brzon O."/>
            <person name="Soukal P."/>
            <person name="Eme L."/>
            <person name="Dacks J.B."/>
            <person name="Karnkowska A."/>
            <person name="Elias M."/>
            <person name="Hampl V."/>
        </authorList>
    </citation>
    <scope>NUCLEOTIDE SEQUENCE [LARGE SCALE GENOMIC DNA]</scope>
    <source>
        <strain evidence="8">NAU3</strain>
        <tissue evidence="8">Gut</tissue>
    </source>
</reference>
<keyword evidence="9" id="KW-1185">Reference proteome</keyword>
<comment type="similarity">
    <text evidence="2">Belongs to the glycosyl hydrolase 20 family.</text>
</comment>
<dbReference type="Proteomes" id="UP001281761">
    <property type="component" value="Unassembled WGS sequence"/>
</dbReference>
<feature type="compositionally biased region" description="Polar residues" evidence="5">
    <location>
        <begin position="305"/>
        <end position="319"/>
    </location>
</feature>